<dbReference type="GO" id="GO:0097347">
    <property type="term" value="C:TAM protein secretion complex"/>
    <property type="evidence" value="ECO:0007669"/>
    <property type="project" value="TreeGrafter"/>
</dbReference>
<evidence type="ECO:0000256" key="4">
    <source>
        <dbReference type="ARBA" id="ARBA00023136"/>
    </source>
</evidence>
<dbReference type="STRING" id="1116472.MGMO_6c00030"/>
<dbReference type="OrthoDB" id="5555605at2"/>
<dbReference type="PANTHER" id="PTHR36985">
    <property type="entry name" value="TRANSLOCATION AND ASSEMBLY MODULE SUBUNIT TAMB"/>
    <property type="match status" value="1"/>
</dbReference>
<comment type="subcellular location">
    <subcellularLocation>
        <location evidence="1">Membrane</location>
        <topology evidence="1">Single-pass membrane protein</topology>
    </subcellularLocation>
</comment>
<dbReference type="EMBL" id="AYLO01000006">
    <property type="protein sequence ID" value="ESS74029.1"/>
    <property type="molecule type" value="Genomic_DNA"/>
</dbReference>
<evidence type="ECO:0000256" key="2">
    <source>
        <dbReference type="ARBA" id="ARBA00022692"/>
    </source>
</evidence>
<comment type="caution">
    <text evidence="6">The sequence shown here is derived from an EMBL/GenBank/DDBJ whole genome shotgun (WGS) entry which is preliminary data.</text>
</comment>
<sequence length="1335" mass="145056">MKRRCLLFAVILAFLIPITLSGLIRSETGSRWLLQCVFSIAPGEIAVENIQGRLLDRMVLTGFRYQSNSETVAVKQIDLTWQPYQLLSGTLSVADLTVNGLDISTIKTKEDEKKPSIIETGLELPVQLDIRNLLITDLKFIRDSKPLQALDKVQLSTKTEANQLKLLSLLIQSDQVNATAKGVVTLEKDFPLNLQTGWQINVKKNGVWQGDSTVNGNMNKLVFDNHLATPFKLNLQGVVENVLKKPNVNIKGDWQNLIWPFAAHPPQIQSPQGHFEMVGLLSDYHLTINGQLNQQYVPQALLVFDGKGGLDAMAIRTLELKSSTGAFKLEGKTSWGDSPAFDLTASGQQFNPAIVIPELPGSLSFNSRIKGKLDPQNLQIAANIGQLTGQIRKQAVQANGKLALTGNQLKIDALRINSGPNKIAVDGLLEQRKGDLEFSLNMPALNTLWPTWGGSLKSSGRLQGGWKNPAMRLNAEGKHLKFGQQGLKDLTVNMDYHPDNQNRSALTIVASAFNSGAIQVNKLRITGTGIPQQHTLQADINSSYGTVSALLTGNLVDTRWKADISRLDLTPKEGKSWSLKNKLPLRVEKKSLGFEVALSEGCWVQQSASLCVLGSYLANTDLNFQLNAKAIPTDILQVYLPNNMVVKSLINGNMAMQRKNNVLTGSYRADTTPIRVFIPNKETLHEFQLGASILSGNLNSGKVSADFDINLAGQDYVRGKFVADRNKPQGLSGNLNASMADFSLIKPFIPQLSDIKGLLKADLAVQGSISKPLVAGRIDMSDGLVEMEKIGLHQIDLQAVALGNRSNNIHIQGNATPIILNNPNEGEKISLISKINLDADLHTQDEMAGNFRLAMPANSILSITSKATKNEIKLGPTSLSGDINGKEFSAGLDMVLTEQDYIRANLHINTGKTQALSAQATAAIREFALLKAFAPQLTTVKGLLKADMTVSGTTQNPVVNGNAQLTDGVVVVDQYGLNIHDIKLHALAPMYKSDHIEINGSAKSGEGLVNLNGTVSLQPGLHYPVELVLTGKDFEVVKIPEAQVAVSPDLKIALTKQQKKISGRLGIPKAIMAIQDIPENAVKVSEDEIILGEGKLENNKLQPPDIIADIEVKLGKQVSFTGQGLQTNLVGNLKVVKTGEKMAMQGNVDMEKAKYKRFGQDLTVRKGRFLFNGPADNPWLDVEAIRLSKNKKVTAVLALTGSLKNPQTRVSSEPALPETEALAYLVTGGPLNQVGKGGDNMLASAALSYGAGKASWFTDKLGIDEFKVEEGAELKDSLLVMGQYLTPDLYVGTRVGMFNKQANLVLKHKLTETINVESQAGTSQRIKLNYEFDGD</sequence>
<evidence type="ECO:0000313" key="7">
    <source>
        <dbReference type="Proteomes" id="UP000017842"/>
    </source>
</evidence>
<dbReference type="GO" id="GO:0005886">
    <property type="term" value="C:plasma membrane"/>
    <property type="evidence" value="ECO:0007669"/>
    <property type="project" value="InterPro"/>
</dbReference>
<organism evidence="6 7">
    <name type="scientific">Methyloglobulus morosus KoM1</name>
    <dbReference type="NCBI Taxonomy" id="1116472"/>
    <lineage>
        <taxon>Bacteria</taxon>
        <taxon>Pseudomonadati</taxon>
        <taxon>Pseudomonadota</taxon>
        <taxon>Gammaproteobacteria</taxon>
        <taxon>Methylococcales</taxon>
        <taxon>Methylococcaceae</taxon>
        <taxon>Methyloglobulus</taxon>
    </lineage>
</organism>
<reference evidence="6 7" key="1">
    <citation type="journal article" date="2013" name="Genome Announc.">
        <title>Draft Genome Sequence of the Methanotrophic Gammaproteobacterium Methyloglobulus morosus DSM 22980 Strain KoM1.</title>
        <authorList>
            <person name="Poehlein A."/>
            <person name="Deutzmann J.S."/>
            <person name="Daniel R."/>
            <person name="Simeonova D.D."/>
        </authorList>
    </citation>
    <scope>NUCLEOTIDE SEQUENCE [LARGE SCALE GENOMIC DNA]</scope>
    <source>
        <strain evidence="6 7">KoM1</strain>
    </source>
</reference>
<keyword evidence="4" id="KW-0472">Membrane</keyword>
<keyword evidence="2" id="KW-0812">Transmembrane</keyword>
<evidence type="ECO:0000259" key="5">
    <source>
        <dbReference type="Pfam" id="PF04357"/>
    </source>
</evidence>
<evidence type="ECO:0000313" key="6">
    <source>
        <dbReference type="EMBL" id="ESS74029.1"/>
    </source>
</evidence>
<dbReference type="PANTHER" id="PTHR36985:SF1">
    <property type="entry name" value="TRANSLOCATION AND ASSEMBLY MODULE SUBUNIT TAMB"/>
    <property type="match status" value="1"/>
</dbReference>
<dbReference type="eggNOG" id="COG2911">
    <property type="taxonomic scope" value="Bacteria"/>
</dbReference>
<protein>
    <submittedName>
        <fullName evidence="6">Translocation and assembly module TamB</fullName>
    </submittedName>
</protein>
<dbReference type="PATRIC" id="fig|1116472.3.peg.95"/>
<keyword evidence="3" id="KW-1133">Transmembrane helix</keyword>
<feature type="domain" description="Translocation and assembly module TamB C-terminal" evidence="5">
    <location>
        <begin position="1003"/>
        <end position="1333"/>
    </location>
</feature>
<keyword evidence="7" id="KW-1185">Reference proteome</keyword>
<dbReference type="RefSeq" id="WP_023493026.1">
    <property type="nucleotide sequence ID" value="NZ_AYLO01000006.1"/>
</dbReference>
<dbReference type="Pfam" id="PF04357">
    <property type="entry name" value="TamB"/>
    <property type="match status" value="1"/>
</dbReference>
<dbReference type="GO" id="GO:0009306">
    <property type="term" value="P:protein secretion"/>
    <property type="evidence" value="ECO:0007669"/>
    <property type="project" value="InterPro"/>
</dbReference>
<accession>V5C1T7</accession>
<dbReference type="InterPro" id="IPR007452">
    <property type="entry name" value="TamB_C"/>
</dbReference>
<name>V5C1T7_9GAMM</name>
<dbReference type="Proteomes" id="UP000017842">
    <property type="component" value="Unassembled WGS sequence"/>
</dbReference>
<evidence type="ECO:0000256" key="3">
    <source>
        <dbReference type="ARBA" id="ARBA00022989"/>
    </source>
</evidence>
<evidence type="ECO:0000256" key="1">
    <source>
        <dbReference type="ARBA" id="ARBA00004167"/>
    </source>
</evidence>
<gene>
    <name evidence="6" type="primary">tamB</name>
    <name evidence="6" type="ORF">MGMO_6c00030</name>
</gene>
<proteinExistence type="predicted"/>